<dbReference type="PANTHER" id="PTHR46401:SF9">
    <property type="entry name" value="MANNOSYLTRANSFERASE A"/>
    <property type="match status" value="1"/>
</dbReference>
<dbReference type="Pfam" id="PF00534">
    <property type="entry name" value="Glycos_transf_1"/>
    <property type="match status" value="1"/>
</dbReference>
<dbReference type="Gene3D" id="3.40.50.2000">
    <property type="entry name" value="Glycogen Phosphorylase B"/>
    <property type="match status" value="1"/>
</dbReference>
<protein>
    <submittedName>
        <fullName evidence="2">Glycosyltransferase</fullName>
        <ecNumber evidence="2">2.4.-.-</ecNumber>
    </submittedName>
</protein>
<evidence type="ECO:0000313" key="3">
    <source>
        <dbReference type="Proteomes" id="UP001172630"/>
    </source>
</evidence>
<feature type="domain" description="Glycosyl transferase family 1" evidence="1">
    <location>
        <begin position="193"/>
        <end position="354"/>
    </location>
</feature>
<keyword evidence="2" id="KW-0328">Glycosyltransferase</keyword>
<dbReference type="PANTHER" id="PTHR46401">
    <property type="entry name" value="GLYCOSYLTRANSFERASE WBBK-RELATED"/>
    <property type="match status" value="1"/>
</dbReference>
<evidence type="ECO:0000313" key="2">
    <source>
        <dbReference type="EMBL" id="MDL2410790.1"/>
    </source>
</evidence>
<dbReference type="Proteomes" id="UP001172630">
    <property type="component" value="Unassembled WGS sequence"/>
</dbReference>
<gene>
    <name evidence="2" type="ORF">PY650_35670</name>
</gene>
<organism evidence="2 3">
    <name type="scientific">Rhizobium calliandrae</name>
    <dbReference type="NCBI Taxonomy" id="1312182"/>
    <lineage>
        <taxon>Bacteria</taxon>
        <taxon>Pseudomonadati</taxon>
        <taxon>Pseudomonadota</taxon>
        <taxon>Alphaproteobacteria</taxon>
        <taxon>Hyphomicrobiales</taxon>
        <taxon>Rhizobiaceae</taxon>
        <taxon>Rhizobium/Agrobacterium group</taxon>
        <taxon>Rhizobium</taxon>
    </lineage>
</organism>
<accession>A0ABT7KQ90</accession>
<keyword evidence="2" id="KW-0808">Transferase</keyword>
<dbReference type="GO" id="GO:0016757">
    <property type="term" value="F:glycosyltransferase activity"/>
    <property type="evidence" value="ECO:0007669"/>
    <property type="project" value="UniProtKB-KW"/>
</dbReference>
<sequence>MSVSQIFIDLTLLVQHPIHSGIQRVEREIINHWSGPADLIACRFDHETESFVELPDQVLQEIKDGRSEEEERDRLMPLLTGKGPISNHDLIGGLFNVEVHYHPTRLNAYRTLCRAPHSRVAWLVYDFIPFLQPQFWPCRTTETLMHYIRTLQEVPRVSFISEATRTEYIEKIVRAPERAGPAFPLGGDGYAMPKLQFDNRKRMFSFIGSIEPRKNVAAIMLAFESLWDSGVEAPLTIVGRSDVYAPVEMAILKRIAGRPLFRHFDHATDAVVAEVLENSRATIFVSSAEGFGIPPYESLIAGVPVIASKGIPSLDLLPPSGRLTIDDIRPETIANAVRHMLKDQAAESLWGEAAGIEIPTWRDFGQKIASWVQE</sequence>
<proteinExistence type="predicted"/>
<dbReference type="InterPro" id="IPR001296">
    <property type="entry name" value="Glyco_trans_1"/>
</dbReference>
<reference evidence="2" key="1">
    <citation type="submission" date="2023-06" db="EMBL/GenBank/DDBJ databases">
        <title>Phylogenetic Diversity of Rhizobium strains.</title>
        <authorList>
            <person name="Moura F.T."/>
            <person name="Helene L.C.F."/>
            <person name="Hungria M."/>
        </authorList>
    </citation>
    <scope>NUCLEOTIDE SEQUENCE</scope>
    <source>
        <strain evidence="2">CCGE524</strain>
    </source>
</reference>
<dbReference type="RefSeq" id="WP_285884773.1">
    <property type="nucleotide sequence ID" value="NZ_JARFYN010000110.1"/>
</dbReference>
<evidence type="ECO:0000259" key="1">
    <source>
        <dbReference type="Pfam" id="PF00534"/>
    </source>
</evidence>
<keyword evidence="3" id="KW-1185">Reference proteome</keyword>
<comment type="caution">
    <text evidence="2">The sequence shown here is derived from an EMBL/GenBank/DDBJ whole genome shotgun (WGS) entry which is preliminary data.</text>
</comment>
<dbReference type="EMBL" id="JARFYN010000110">
    <property type="protein sequence ID" value="MDL2410790.1"/>
    <property type="molecule type" value="Genomic_DNA"/>
</dbReference>
<dbReference type="SUPFAM" id="SSF53756">
    <property type="entry name" value="UDP-Glycosyltransferase/glycogen phosphorylase"/>
    <property type="match status" value="1"/>
</dbReference>
<name>A0ABT7KQ90_9HYPH</name>
<dbReference type="EC" id="2.4.-.-" evidence="2"/>